<reference evidence="2 3" key="1">
    <citation type="journal article" date="2019" name="Commun. Biol.">
        <title>The bagworm genome reveals a unique fibroin gene that provides high tensile strength.</title>
        <authorList>
            <person name="Kono N."/>
            <person name="Nakamura H."/>
            <person name="Ohtoshi R."/>
            <person name="Tomita M."/>
            <person name="Numata K."/>
            <person name="Arakawa K."/>
        </authorList>
    </citation>
    <scope>NUCLEOTIDE SEQUENCE [LARGE SCALE GENOMIC DNA]</scope>
</reference>
<sequence length="93" mass="10374">MNQLDGITEPPDQIAAATRVLVLSGYLFFFPTEPFVTRTRRRRPTPHHGMNAYILPGSRWSSLPMDARNPREVTGALSASWMGLGYLREGGVD</sequence>
<evidence type="ECO:0000313" key="2">
    <source>
        <dbReference type="EMBL" id="GBP39928.1"/>
    </source>
</evidence>
<dbReference type="AlphaFoldDB" id="A0A4C1VLF7"/>
<evidence type="ECO:0000313" key="3">
    <source>
        <dbReference type="Proteomes" id="UP000299102"/>
    </source>
</evidence>
<feature type="transmembrane region" description="Helical" evidence="1">
    <location>
        <begin position="14"/>
        <end position="32"/>
    </location>
</feature>
<keyword evidence="3" id="KW-1185">Reference proteome</keyword>
<proteinExistence type="predicted"/>
<comment type="caution">
    <text evidence="2">The sequence shown here is derived from an EMBL/GenBank/DDBJ whole genome shotgun (WGS) entry which is preliminary data.</text>
</comment>
<keyword evidence="1" id="KW-0472">Membrane</keyword>
<keyword evidence="1" id="KW-1133">Transmembrane helix</keyword>
<accession>A0A4C1VLF7</accession>
<gene>
    <name evidence="2" type="ORF">EVAR_83065_1</name>
</gene>
<organism evidence="2 3">
    <name type="scientific">Eumeta variegata</name>
    <name type="common">Bagworm moth</name>
    <name type="synonym">Eumeta japonica</name>
    <dbReference type="NCBI Taxonomy" id="151549"/>
    <lineage>
        <taxon>Eukaryota</taxon>
        <taxon>Metazoa</taxon>
        <taxon>Ecdysozoa</taxon>
        <taxon>Arthropoda</taxon>
        <taxon>Hexapoda</taxon>
        <taxon>Insecta</taxon>
        <taxon>Pterygota</taxon>
        <taxon>Neoptera</taxon>
        <taxon>Endopterygota</taxon>
        <taxon>Lepidoptera</taxon>
        <taxon>Glossata</taxon>
        <taxon>Ditrysia</taxon>
        <taxon>Tineoidea</taxon>
        <taxon>Psychidae</taxon>
        <taxon>Oiketicinae</taxon>
        <taxon>Eumeta</taxon>
    </lineage>
</organism>
<name>A0A4C1VLF7_EUMVA</name>
<keyword evidence="1" id="KW-0812">Transmembrane</keyword>
<dbReference type="Proteomes" id="UP000299102">
    <property type="component" value="Unassembled WGS sequence"/>
</dbReference>
<evidence type="ECO:0000256" key="1">
    <source>
        <dbReference type="SAM" id="Phobius"/>
    </source>
</evidence>
<dbReference type="EMBL" id="BGZK01000373">
    <property type="protein sequence ID" value="GBP39928.1"/>
    <property type="molecule type" value="Genomic_DNA"/>
</dbReference>
<protein>
    <submittedName>
        <fullName evidence="2">Uncharacterized protein</fullName>
    </submittedName>
</protein>